<dbReference type="KEGG" id="eha:Ethha_1679"/>
<organism evidence="1 2">
    <name type="scientific">Ethanoligenens harbinense (strain DSM 18485 / JCM 12961 / CGMCC 1.5033 / YUAN-3)</name>
    <dbReference type="NCBI Taxonomy" id="663278"/>
    <lineage>
        <taxon>Bacteria</taxon>
        <taxon>Bacillati</taxon>
        <taxon>Bacillota</taxon>
        <taxon>Clostridia</taxon>
        <taxon>Eubacteriales</taxon>
        <taxon>Oscillospiraceae</taxon>
        <taxon>Ethanoligenens</taxon>
    </lineage>
</organism>
<reference evidence="1 2" key="1">
    <citation type="submission" date="2010-12" db="EMBL/GenBank/DDBJ databases">
        <title>Complete sequence of Ethanoligenens harbinense YUAN-3.</title>
        <authorList>
            <person name="Lucas S."/>
            <person name="Copeland A."/>
            <person name="Lapidus A."/>
            <person name="Cheng J.-F."/>
            <person name="Bruce D."/>
            <person name="Goodwin L."/>
            <person name="Pitluck S."/>
            <person name="Chertkov O."/>
            <person name="Misra M."/>
            <person name="Detter J.C."/>
            <person name="Han C."/>
            <person name="Tapia R."/>
            <person name="Land M."/>
            <person name="Hauser L."/>
            <person name="Jeffries C."/>
            <person name="Kyrpides N."/>
            <person name="Ivanova N."/>
            <person name="Mikhailova N."/>
            <person name="Wang A."/>
            <person name="Mouttaki H."/>
            <person name="He Z."/>
            <person name="Zhou J."/>
            <person name="Hemme C.L."/>
            <person name="Woyke T."/>
        </authorList>
    </citation>
    <scope>NUCLEOTIDE SEQUENCE [LARGE SCALE GENOMIC DNA]</scope>
    <source>
        <strain evidence="2">DSM 18485 / JCM 12961 / CGMCC 1.5033 / YUAN-3</strain>
    </source>
</reference>
<dbReference type="EMBL" id="CP002400">
    <property type="protein sequence ID" value="ADU27211.1"/>
    <property type="molecule type" value="Genomic_DNA"/>
</dbReference>
<dbReference type="Proteomes" id="UP000001551">
    <property type="component" value="Chromosome"/>
</dbReference>
<sequence>MLEKQWERKLSYEEAMDCIVHLAIPEHNDFKDRLWLQLFFGTIFL</sequence>
<gene>
    <name evidence="1" type="ordered locus">Ethha_1679</name>
</gene>
<name>E6U952_ETHHY</name>
<dbReference type="STRING" id="663278.Ethha_1679"/>
<evidence type="ECO:0000313" key="2">
    <source>
        <dbReference type="Proteomes" id="UP000001551"/>
    </source>
</evidence>
<keyword evidence="2" id="KW-1185">Reference proteome</keyword>
<protein>
    <submittedName>
        <fullName evidence="1">Uncharacterized protein</fullName>
    </submittedName>
</protein>
<dbReference type="AlphaFoldDB" id="E6U952"/>
<evidence type="ECO:0000313" key="1">
    <source>
        <dbReference type="EMBL" id="ADU27211.1"/>
    </source>
</evidence>
<dbReference type="HOGENOM" id="CLU_3199908_0_0_9"/>
<accession>E6U952</accession>
<proteinExistence type="predicted"/>